<reference evidence="2 3" key="1">
    <citation type="submission" date="2020-10" db="EMBL/GenBank/DDBJ databases">
        <title>Sequencing the genomes of 1000 actinobacteria strains.</title>
        <authorList>
            <person name="Klenk H.-P."/>
        </authorList>
    </citation>
    <scope>NUCLEOTIDE SEQUENCE [LARGE SCALE GENOMIC DNA]</scope>
    <source>
        <strain evidence="2 3">DSM 41803</strain>
    </source>
</reference>
<keyword evidence="3" id="KW-1185">Reference proteome</keyword>
<organism evidence="2 3">
    <name type="scientific">Streptomyces stelliscabiei</name>
    <dbReference type="NCBI Taxonomy" id="146820"/>
    <lineage>
        <taxon>Bacteria</taxon>
        <taxon>Bacillati</taxon>
        <taxon>Actinomycetota</taxon>
        <taxon>Actinomycetes</taxon>
        <taxon>Kitasatosporales</taxon>
        <taxon>Streptomycetaceae</taxon>
        <taxon>Streptomyces</taxon>
    </lineage>
</organism>
<proteinExistence type="predicted"/>
<keyword evidence="1" id="KW-1133">Transmembrane helix</keyword>
<sequence length="106" mass="10920">MLISTFETAAGAFLIAGLLTRAVVLLLSALTLTTGPWNKLSVWHTGILGPNGAGRAEVDFLCLVVCLMLFPAGPGVPAADSALGLERASQDRGQLGDKALVGTSRE</sequence>
<evidence type="ECO:0000256" key="1">
    <source>
        <dbReference type="SAM" id="Phobius"/>
    </source>
</evidence>
<gene>
    <name evidence="2" type="ORF">H4687_007679</name>
</gene>
<keyword evidence="1" id="KW-0472">Membrane</keyword>
<dbReference type="Proteomes" id="UP000629287">
    <property type="component" value="Unassembled WGS sequence"/>
</dbReference>
<evidence type="ECO:0000313" key="2">
    <source>
        <dbReference type="EMBL" id="MBE1601550.1"/>
    </source>
</evidence>
<dbReference type="EMBL" id="JADBGF010000001">
    <property type="protein sequence ID" value="MBE1601550.1"/>
    <property type="molecule type" value="Genomic_DNA"/>
</dbReference>
<feature type="transmembrane region" description="Helical" evidence="1">
    <location>
        <begin position="12"/>
        <end position="32"/>
    </location>
</feature>
<protein>
    <submittedName>
        <fullName evidence="2">Putative membrane protein YphA (DoxX/SURF4 family)</fullName>
    </submittedName>
</protein>
<keyword evidence="1" id="KW-0812">Transmembrane</keyword>
<name>A0A8I0TTV6_9ACTN</name>
<dbReference type="AlphaFoldDB" id="A0A8I0TTV6"/>
<evidence type="ECO:0000313" key="3">
    <source>
        <dbReference type="Proteomes" id="UP000629287"/>
    </source>
</evidence>
<comment type="caution">
    <text evidence="2">The sequence shown here is derived from an EMBL/GenBank/DDBJ whole genome shotgun (WGS) entry which is preliminary data.</text>
</comment>
<dbReference type="OrthoDB" id="4323706at2"/>
<accession>A0A8I0TTV6</accession>